<dbReference type="SUPFAM" id="SSF53743">
    <property type="entry name" value="FucI/AraA N-terminal and middle domains"/>
    <property type="match status" value="1"/>
</dbReference>
<keyword evidence="4 8" id="KW-0413">Isomerase</keyword>
<feature type="domain" description="L-arabinose isomerase C-terminal" evidence="6">
    <location>
        <begin position="326"/>
        <end position="465"/>
    </location>
</feature>
<feature type="domain" description="L-arabinose isomerase central" evidence="7">
    <location>
        <begin position="200"/>
        <end position="324"/>
    </location>
</feature>
<dbReference type="Proteomes" id="UP000000323">
    <property type="component" value="Chromosome 2"/>
</dbReference>
<dbReference type="PANTHER" id="PTHR38464">
    <property type="entry name" value="L-ARABINOSE ISOMERASE"/>
    <property type="match status" value="1"/>
</dbReference>
<keyword evidence="2" id="KW-0054">Arabinose catabolism</keyword>
<sequence length="470" mass="51900">MERREPRRAKVGVFGVGLAAYWPQFPGLRERLEGYQRHVESEISKWADVVSAGLVDTAPAAYEAGRLFSREMVDLLVCYTATYATSSQVLPIVQERRVPVVVLNLQPSAALDYEHTDTGEWLANCSACCVPEISCAFERSGIDFNVVSGMLFDDEEAWREIQEWCEAAMAVANLRGARFGFLGHTYPGMLDMYSDFTMIHAQLGAHVEVLEMDDLKDRVLDATPEEVRRKIEEAREIFELDRSVTSENLEWAAKVAVGLEKLVEDFDLDALAYYYRGTRGDLYERIGAGMILGNSILTANGVPASGEGDLKNAVAMKVMDTLGAGGSYTEFYAMDFKENFILMGHDGPGHISISDRKPILRELPLYHGKAGFGVSVEFNVRTGPITIFGVTQTRHGRLKLLAAEGESIPGPILQIGNTNSRLRFGLPPAKFMNAWCEQGPTHHCALGVGHRLSALRKVGRLLGLEFVSIG</sequence>
<gene>
    <name evidence="8" type="ordered locus">Tter_2038</name>
</gene>
<name>D1CGS1_THET1</name>
<evidence type="ECO:0000256" key="2">
    <source>
        <dbReference type="ARBA" id="ARBA00022935"/>
    </source>
</evidence>
<dbReference type="SUPFAM" id="SSF50443">
    <property type="entry name" value="FucI/AraA C-terminal domain-like"/>
    <property type="match status" value="1"/>
</dbReference>
<dbReference type="KEGG" id="ttr:Tter_2038"/>
<dbReference type="InterPro" id="IPR055390">
    <property type="entry name" value="AraA_central"/>
</dbReference>
<evidence type="ECO:0000256" key="4">
    <source>
        <dbReference type="ARBA" id="ARBA00023235"/>
    </source>
</evidence>
<dbReference type="STRING" id="525904.Tter_2038"/>
<dbReference type="eggNOG" id="COG2407">
    <property type="taxonomic scope" value="Bacteria"/>
</dbReference>
<keyword evidence="9" id="KW-1185">Reference proteome</keyword>
<dbReference type="GO" id="GO:0008733">
    <property type="term" value="F:L-arabinose isomerase activity"/>
    <property type="evidence" value="ECO:0007669"/>
    <property type="project" value="InterPro"/>
</dbReference>
<dbReference type="HOGENOM" id="CLU_045786_1_0_0"/>
<reference evidence="9" key="1">
    <citation type="journal article" date="2010" name="Stand. Genomic Sci.">
        <title>Complete genome sequence of 'Thermobaculum terrenum' type strain (YNP1).</title>
        <authorList>
            <person name="Kiss H."/>
            <person name="Cleland D."/>
            <person name="Lapidus A."/>
            <person name="Lucas S."/>
            <person name="Glavina Del Rio T."/>
            <person name="Nolan M."/>
            <person name="Tice H."/>
            <person name="Han C."/>
            <person name="Goodwin L."/>
            <person name="Pitluck S."/>
            <person name="Liolios K."/>
            <person name="Ivanova N."/>
            <person name="Mavromatis K."/>
            <person name="Ovchinnikova G."/>
            <person name="Pati A."/>
            <person name="Chen A."/>
            <person name="Palaniappan K."/>
            <person name="Land M."/>
            <person name="Hauser L."/>
            <person name="Chang Y."/>
            <person name="Jeffries C."/>
            <person name="Lu M."/>
            <person name="Brettin T."/>
            <person name="Detter J."/>
            <person name="Goker M."/>
            <person name="Tindall B."/>
            <person name="Beck B."/>
            <person name="McDermott T."/>
            <person name="Woyke T."/>
            <person name="Bristow J."/>
            <person name="Eisen J."/>
            <person name="Markowitz V."/>
            <person name="Hugenholtz P."/>
            <person name="Kyrpides N."/>
            <person name="Klenk H."/>
            <person name="Cheng J."/>
        </authorList>
    </citation>
    <scope>NUCLEOTIDE SEQUENCE [LARGE SCALE GENOMIC DNA]</scope>
    <source>
        <strain evidence="9">ATCC BAA-798 / YNP1</strain>
    </source>
</reference>
<organism evidence="8 9">
    <name type="scientific">Thermobaculum terrenum (strain ATCC BAA-798 / CCMEE 7001 / YNP1)</name>
    <dbReference type="NCBI Taxonomy" id="525904"/>
    <lineage>
        <taxon>Bacteria</taxon>
        <taxon>Bacillati</taxon>
        <taxon>Chloroflexota</taxon>
        <taxon>Chloroflexia</taxon>
        <taxon>Candidatus Thermobaculales</taxon>
        <taxon>Candidatus Thermobaculaceae</taxon>
        <taxon>Thermobaculum</taxon>
    </lineage>
</organism>
<dbReference type="GO" id="GO:0046872">
    <property type="term" value="F:metal ion binding"/>
    <property type="evidence" value="ECO:0007669"/>
    <property type="project" value="UniProtKB-KW"/>
</dbReference>
<dbReference type="GO" id="GO:0019569">
    <property type="term" value="P:L-arabinose catabolic process to D-xylulose 5-phosphate"/>
    <property type="evidence" value="ECO:0007669"/>
    <property type="project" value="TreeGrafter"/>
</dbReference>
<dbReference type="InterPro" id="IPR003762">
    <property type="entry name" value="Lara_isomerase"/>
</dbReference>
<evidence type="ECO:0000313" key="8">
    <source>
        <dbReference type="EMBL" id="ACZ42942.1"/>
    </source>
</evidence>
<dbReference type="InterPro" id="IPR038583">
    <property type="entry name" value="AraA_N_sf"/>
</dbReference>
<dbReference type="GO" id="GO:0005829">
    <property type="term" value="C:cytosol"/>
    <property type="evidence" value="ECO:0007669"/>
    <property type="project" value="TreeGrafter"/>
</dbReference>
<dbReference type="Pfam" id="PF11762">
    <property type="entry name" value="Arabinose_Iso_C"/>
    <property type="match status" value="1"/>
</dbReference>
<dbReference type="Pfam" id="PF24856">
    <property type="entry name" value="AraA_central"/>
    <property type="match status" value="1"/>
</dbReference>
<keyword evidence="5" id="KW-0119">Carbohydrate metabolism</keyword>
<dbReference type="RefSeq" id="WP_012875973.1">
    <property type="nucleotide sequence ID" value="NC_013526.1"/>
</dbReference>
<dbReference type="OrthoDB" id="9765600at2"/>
<keyword evidence="3" id="KW-0464">Manganese</keyword>
<dbReference type="Gene3D" id="3.40.50.10940">
    <property type="match status" value="1"/>
</dbReference>
<evidence type="ECO:0000313" key="9">
    <source>
        <dbReference type="Proteomes" id="UP000000323"/>
    </source>
</evidence>
<keyword evidence="1" id="KW-0479">Metal-binding</keyword>
<dbReference type="CDD" id="cd00578">
    <property type="entry name" value="L-fuc_L-ara-isomerases"/>
    <property type="match status" value="1"/>
</dbReference>
<dbReference type="AlphaFoldDB" id="D1CGS1"/>
<dbReference type="InterPro" id="IPR024664">
    <property type="entry name" value="Ara_Isoase_C"/>
</dbReference>
<evidence type="ECO:0000259" key="7">
    <source>
        <dbReference type="Pfam" id="PF24856"/>
    </source>
</evidence>
<evidence type="ECO:0000256" key="1">
    <source>
        <dbReference type="ARBA" id="ARBA00022723"/>
    </source>
</evidence>
<dbReference type="InterPro" id="IPR009015">
    <property type="entry name" value="Fucose_isomerase_N/cen_sf"/>
</dbReference>
<evidence type="ECO:0000259" key="6">
    <source>
        <dbReference type="Pfam" id="PF11762"/>
    </source>
</evidence>
<protein>
    <submittedName>
        <fullName evidence="8">Putative L-arabinose isomerase protein</fullName>
    </submittedName>
</protein>
<dbReference type="EMBL" id="CP001826">
    <property type="protein sequence ID" value="ACZ42942.1"/>
    <property type="molecule type" value="Genomic_DNA"/>
</dbReference>
<proteinExistence type="predicted"/>
<evidence type="ECO:0000256" key="5">
    <source>
        <dbReference type="ARBA" id="ARBA00023277"/>
    </source>
</evidence>
<dbReference type="PANTHER" id="PTHR38464:SF1">
    <property type="entry name" value="L-ARABINOSE ISOMERASE"/>
    <property type="match status" value="1"/>
</dbReference>
<dbReference type="InterPro" id="IPR004216">
    <property type="entry name" value="Fuc/Ara_isomerase_C"/>
</dbReference>
<accession>D1CGS1</accession>
<evidence type="ECO:0000256" key="3">
    <source>
        <dbReference type="ARBA" id="ARBA00023211"/>
    </source>
</evidence>